<dbReference type="PANTHER" id="PTHR31973:SF190">
    <property type="entry name" value="MULE TRANSPOSASE DOMAIN-CONTAINING PROTEIN"/>
    <property type="match status" value="1"/>
</dbReference>
<dbReference type="AlphaFoldDB" id="A0A5N6PGS5"/>
<sequence>MKLWFVRDPYERVDPQQFYGENSSIFSLKFNHGGIFTKVPDRKYVSGKVNYIDMVDSDNFSMHELNEMIQELGYTKDFFMYYHFRVPDGDLDTGIKALGDANDVCNLLKYVDRNKVIDIYTQQAPHGSRFLNKKLSESGSSSPLSVDDDQHLFDDEQTESDDEDYLVDEEDLVHDVEVDMDDFRALVVMEELDDETFDDNEKINVDHDDFDSLSDEDNDPPLKRMTKKARNDHKDSIAMPFYVGQSFNNRDVIRALVIKHALESRRQLFIQMNDPKRFRVVCLGKSPIFEQGVGKRNQVPTCPWTLHISNQFQEDSWVVKTFIDDHVCLQTREVKLFTISYIAKEIQSIIEANPSIPLRALQDLLQKKTSIISKCDGPLTPTATRLFNSIKAKASDYTVLWNAVDKYQRTLDPISLPYNLTASKTSQASRKTKEEEKHD</sequence>
<dbReference type="PANTHER" id="PTHR31973">
    <property type="entry name" value="POLYPROTEIN, PUTATIVE-RELATED"/>
    <property type="match status" value="1"/>
</dbReference>
<proteinExistence type="predicted"/>
<feature type="region of interest" description="Disordered" evidence="1">
    <location>
        <begin position="132"/>
        <end position="163"/>
    </location>
</feature>
<dbReference type="OrthoDB" id="1745966at2759"/>
<feature type="region of interest" description="Disordered" evidence="1">
    <location>
        <begin position="201"/>
        <end position="230"/>
    </location>
</feature>
<dbReference type="Pfam" id="PF26130">
    <property type="entry name" value="PB1-like"/>
    <property type="match status" value="1"/>
</dbReference>
<evidence type="ECO:0000256" key="1">
    <source>
        <dbReference type="SAM" id="MobiDB-lite"/>
    </source>
</evidence>
<evidence type="ECO:0000313" key="3">
    <source>
        <dbReference type="EMBL" id="KAD6453940.1"/>
    </source>
</evidence>
<keyword evidence="4" id="KW-1185">Reference proteome</keyword>
<name>A0A5N6PGS5_9ASTR</name>
<comment type="caution">
    <text evidence="3">The sequence shown here is derived from an EMBL/GenBank/DDBJ whole genome shotgun (WGS) entry which is preliminary data.</text>
</comment>
<dbReference type="Proteomes" id="UP000326396">
    <property type="component" value="Linkage Group LG12"/>
</dbReference>
<feature type="compositionally biased region" description="Acidic residues" evidence="1">
    <location>
        <begin position="208"/>
        <end position="219"/>
    </location>
</feature>
<evidence type="ECO:0000259" key="2">
    <source>
        <dbReference type="Pfam" id="PF26130"/>
    </source>
</evidence>
<protein>
    <recommendedName>
        <fullName evidence="2">PB1-like domain-containing protein</fullName>
    </recommendedName>
</protein>
<feature type="domain" description="PB1-like" evidence="2">
    <location>
        <begin position="26"/>
        <end position="122"/>
    </location>
</feature>
<evidence type="ECO:0000313" key="4">
    <source>
        <dbReference type="Proteomes" id="UP000326396"/>
    </source>
</evidence>
<gene>
    <name evidence="3" type="ORF">E3N88_08646</name>
</gene>
<reference evidence="3 4" key="1">
    <citation type="submission" date="2019-05" db="EMBL/GenBank/DDBJ databases">
        <title>Mikania micrantha, genome provides insights into the molecular mechanism of rapid growth.</title>
        <authorList>
            <person name="Liu B."/>
        </authorList>
    </citation>
    <scope>NUCLEOTIDE SEQUENCE [LARGE SCALE GENOMIC DNA]</scope>
    <source>
        <strain evidence="3">NLD-2019</strain>
        <tissue evidence="3">Leaf</tissue>
    </source>
</reference>
<organism evidence="3 4">
    <name type="scientific">Mikania micrantha</name>
    <name type="common">bitter vine</name>
    <dbReference type="NCBI Taxonomy" id="192012"/>
    <lineage>
        <taxon>Eukaryota</taxon>
        <taxon>Viridiplantae</taxon>
        <taxon>Streptophyta</taxon>
        <taxon>Embryophyta</taxon>
        <taxon>Tracheophyta</taxon>
        <taxon>Spermatophyta</taxon>
        <taxon>Magnoliopsida</taxon>
        <taxon>eudicotyledons</taxon>
        <taxon>Gunneridae</taxon>
        <taxon>Pentapetalae</taxon>
        <taxon>asterids</taxon>
        <taxon>campanulids</taxon>
        <taxon>Asterales</taxon>
        <taxon>Asteraceae</taxon>
        <taxon>Asteroideae</taxon>
        <taxon>Heliantheae alliance</taxon>
        <taxon>Eupatorieae</taxon>
        <taxon>Mikania</taxon>
    </lineage>
</organism>
<dbReference type="EMBL" id="SZYD01000004">
    <property type="protein sequence ID" value="KAD6453940.1"/>
    <property type="molecule type" value="Genomic_DNA"/>
</dbReference>
<dbReference type="InterPro" id="IPR058594">
    <property type="entry name" value="PB1-like_dom_pln"/>
</dbReference>
<accession>A0A5N6PGS5</accession>